<feature type="domain" description="PRISE-like Rossmann-fold" evidence="1">
    <location>
        <begin position="136"/>
        <end position="360"/>
    </location>
</feature>
<gene>
    <name evidence="2" type="ORF">C6P46_005121</name>
</gene>
<evidence type="ECO:0000313" key="3">
    <source>
        <dbReference type="Proteomes" id="UP000777482"/>
    </source>
</evidence>
<dbReference type="Proteomes" id="UP000777482">
    <property type="component" value="Unassembled WGS sequence"/>
</dbReference>
<proteinExistence type="predicted"/>
<sequence>MSTALVFGANGVSGLALLEALSKTSSSEWTKIIAVSRRPPVLEHKDPRIEFGSVDLLAGREEIITSLRKAGAENATHSFFYAYIAKEDEDELVEINKKLFGSVHRHTHTNYGTHKGGKFLAPYPWRADSARHEGENFYYVQEDMLKLAAANHGWNWIVTRPNFIVGVSKGNFMSLATTVALYASACKAFGEPLTFPGTETSYRLEYDFSTASNNARFQLAAATNPKAYHQAFNISDGTPLTWAALWPRIATYFGVDFDESSVATLANGKRKGEDIALVHSAAEWAASHEADFARLVKAQQLDPDAFKYATWDFLDFATARTWPDVATMDEARSIGWDTTVDTFEEGFKPVFQQLKAARIISSE</sequence>
<dbReference type="AlphaFoldDB" id="A0A9P6VYH8"/>
<dbReference type="PANTHER" id="PTHR32487">
    <property type="entry name" value="3-OXO-DELTA(4,5)-STEROID 5-BETA-REDUCTASE"/>
    <property type="match status" value="1"/>
</dbReference>
<dbReference type="OrthoDB" id="1731983at2759"/>
<dbReference type="Pfam" id="PF22917">
    <property type="entry name" value="PRISE"/>
    <property type="match status" value="2"/>
</dbReference>
<dbReference type="PANTHER" id="PTHR32487:SF0">
    <property type="entry name" value="3-OXO-DELTA(4,5)-STEROID 5-BETA-REDUCTASE"/>
    <property type="match status" value="1"/>
</dbReference>
<dbReference type="Gene3D" id="3.40.50.720">
    <property type="entry name" value="NAD(P)-binding Rossmann-like Domain"/>
    <property type="match status" value="1"/>
</dbReference>
<feature type="domain" description="PRISE-like Rossmann-fold" evidence="1">
    <location>
        <begin position="4"/>
        <end position="101"/>
    </location>
</feature>
<reference evidence="2 3" key="1">
    <citation type="submission" date="2020-11" db="EMBL/GenBank/DDBJ databases">
        <title>Kefir isolates.</title>
        <authorList>
            <person name="Marcisauskas S."/>
            <person name="Kim Y."/>
            <person name="Blasche S."/>
        </authorList>
    </citation>
    <scope>NUCLEOTIDE SEQUENCE [LARGE SCALE GENOMIC DNA]</scope>
    <source>
        <strain evidence="2 3">KR</strain>
    </source>
</reference>
<evidence type="ECO:0000313" key="2">
    <source>
        <dbReference type="EMBL" id="KAG0659484.1"/>
    </source>
</evidence>
<name>A0A9P6VYH8_RHOMI</name>
<dbReference type="SUPFAM" id="SSF51735">
    <property type="entry name" value="NAD(P)-binding Rossmann-fold domains"/>
    <property type="match status" value="1"/>
</dbReference>
<comment type="caution">
    <text evidence="2">The sequence shown here is derived from an EMBL/GenBank/DDBJ whole genome shotgun (WGS) entry which is preliminary data.</text>
</comment>
<dbReference type="InterPro" id="IPR055222">
    <property type="entry name" value="PRISE-like_Rossmann-fold"/>
</dbReference>
<dbReference type="InterPro" id="IPR036291">
    <property type="entry name" value="NAD(P)-bd_dom_sf"/>
</dbReference>
<organism evidence="2 3">
    <name type="scientific">Rhodotorula mucilaginosa</name>
    <name type="common">Yeast</name>
    <name type="synonym">Rhodotorula rubra</name>
    <dbReference type="NCBI Taxonomy" id="5537"/>
    <lineage>
        <taxon>Eukaryota</taxon>
        <taxon>Fungi</taxon>
        <taxon>Dikarya</taxon>
        <taxon>Basidiomycota</taxon>
        <taxon>Pucciniomycotina</taxon>
        <taxon>Microbotryomycetes</taxon>
        <taxon>Sporidiobolales</taxon>
        <taxon>Sporidiobolaceae</taxon>
        <taxon>Rhodotorula</taxon>
    </lineage>
</organism>
<accession>A0A9P6VYH8</accession>
<dbReference type="EMBL" id="PUHQ01000053">
    <property type="protein sequence ID" value="KAG0659484.1"/>
    <property type="molecule type" value="Genomic_DNA"/>
</dbReference>
<protein>
    <recommendedName>
        <fullName evidence="1">PRISE-like Rossmann-fold domain-containing protein</fullName>
    </recommendedName>
</protein>
<evidence type="ECO:0000259" key="1">
    <source>
        <dbReference type="Pfam" id="PF22917"/>
    </source>
</evidence>
<keyword evidence="3" id="KW-1185">Reference proteome</keyword>